<proteinExistence type="predicted"/>
<keyword evidence="6" id="KW-0378">Hydrolase</keyword>
<dbReference type="GO" id="GO:0006508">
    <property type="term" value="P:proteolysis"/>
    <property type="evidence" value="ECO:0007669"/>
    <property type="project" value="UniProtKB-KW"/>
</dbReference>
<dbReference type="EMBL" id="AFYH01157685">
    <property type="status" value="NOT_ANNOTATED_CDS"/>
    <property type="molecule type" value="Genomic_DNA"/>
</dbReference>
<keyword evidence="10" id="KW-1185">Reference proteome</keyword>
<keyword evidence="3" id="KW-0677">Repeat</keyword>
<dbReference type="InterPro" id="IPR035914">
    <property type="entry name" value="Sperma_CUB_dom_sf"/>
</dbReference>
<feature type="domain" description="CUB" evidence="7">
    <location>
        <begin position="667"/>
        <end position="777"/>
    </location>
</feature>
<feature type="disulfide bond" evidence="5">
    <location>
        <begin position="788"/>
        <end position="815"/>
    </location>
</feature>
<dbReference type="FunFam" id="2.60.120.290:FF:000005">
    <property type="entry name" value="Procollagen C-endopeptidase enhancer 1"/>
    <property type="match status" value="3"/>
</dbReference>
<reference evidence="10" key="1">
    <citation type="submission" date="2011-08" db="EMBL/GenBank/DDBJ databases">
        <title>The draft genome of Latimeria chalumnae.</title>
        <authorList>
            <person name="Di Palma F."/>
            <person name="Alfoldi J."/>
            <person name="Johnson J."/>
            <person name="Berlin A."/>
            <person name="Gnerre S."/>
            <person name="Jaffe D."/>
            <person name="MacCallum I."/>
            <person name="Young S."/>
            <person name="Walker B.J."/>
            <person name="Lander E."/>
            <person name="Lindblad-Toh K."/>
        </authorList>
    </citation>
    <scope>NUCLEOTIDE SEQUENCE [LARGE SCALE GENOMIC DNA]</scope>
    <source>
        <strain evidence="10">Wild caught</strain>
    </source>
</reference>
<dbReference type="SMART" id="SM00020">
    <property type="entry name" value="Tryp_SPc"/>
    <property type="match status" value="1"/>
</dbReference>
<evidence type="ECO:0000256" key="1">
    <source>
        <dbReference type="ARBA" id="ARBA00022659"/>
    </source>
</evidence>
<dbReference type="STRING" id="7897.ENSLACP00000004150"/>
<dbReference type="InterPro" id="IPR043504">
    <property type="entry name" value="Peptidase_S1_PA_chymotrypsin"/>
</dbReference>
<dbReference type="InterPro" id="IPR018114">
    <property type="entry name" value="TRYPSIN_HIS"/>
</dbReference>
<dbReference type="CDD" id="cd00041">
    <property type="entry name" value="CUB"/>
    <property type="match status" value="5"/>
</dbReference>
<dbReference type="InterPro" id="IPR001254">
    <property type="entry name" value="Trypsin_dom"/>
</dbReference>
<dbReference type="EMBL" id="AFYH01157683">
    <property type="status" value="NOT_ANNOTATED_CDS"/>
    <property type="molecule type" value="Genomic_DNA"/>
</dbReference>
<dbReference type="FunFam" id="2.60.120.290:FF:000013">
    <property type="entry name" value="Membrane frizzled-related protein"/>
    <property type="match status" value="2"/>
</dbReference>
<dbReference type="InParanoid" id="H3A3C9"/>
<sequence length="902" mass="99729">SLKQWKISVAPGERIQLSFGFFDLEPIGTTGCNDYVEVFDGILDGAERVGQFCGSNIPEPLISTSNIMVVRFKSDEYNNAKGFQATYIVYREEGPIITTTTKSTTATTTQTTTTTGPPVVLDSGCGNNGVQQGRKGTIQSKGYPESYPANLICGWNITVAQGFLIKMTVTDLAIEGTMGQCRGDKLEVSDNLELIGSYCGFAPPPVIVSSGNRLSLKFIADSRLADRGFAAKWEAVYPEDTEQLQKCGGTFREESGIIKSQNWPRYYAANSLCMWIIEVAKGKNITLKFTHFEIEEPSSLTKKCFDNVVIYDEQLGTSQKYGPFCGSKLPSAIASRGNRLVMRFYTDFFTEGEGFQAYWITDPNAPPPTEAPPQHNPWDDIAIDWPVTCGRPAIPPQINSRIVNGVPAKPNSWPWQVSMQVWPASHNETVFFHTCGGTLIHRHWVLTAAHCFINYANELHRWQMCLGKHNLTFTEPTEKCFKVLGIYRHENFVYPEVPSVEYDIALVKLDGEVTASDYIDYACLPPVDQVLTERYKCYATGWGDEKGNSLDPKAAEGLNQVALPVIPFETCKRSDYWWFQVKTSMICAGYILPDELKSVCQGDSGGPLVCQSTAGSAVWEVHGITSFGPIGCVMDKKPSVFTRSSAYIHWIEQIIRKNIYDLTTSGCGGAKDLTGAEGNITSMGFPANYENNGSCVWNLKAPPGKVIHLHFTHFSLEDSVMCINDRVSISDELSEVGTHCGNNTPSDLISFSNTLSLQFTSNSKIVDTGFFATWKAVDPSAIPGLSGCGGHFATEQGELVSPRWPNSSYPVRKVCTWKVVVGISKQITIKFTHFELQAVNLTEECMDYVEIYDGDHAAATKGRFCGFLPPPVLNTTGNTAIIRFYSNGEKQYKGFRGYWTTD</sequence>
<keyword evidence="6" id="KW-0720">Serine protease</keyword>
<dbReference type="SUPFAM" id="SSF50494">
    <property type="entry name" value="Trypsin-like serine proteases"/>
    <property type="match status" value="1"/>
</dbReference>
<dbReference type="InterPro" id="IPR009003">
    <property type="entry name" value="Peptidase_S1_PA"/>
</dbReference>
<evidence type="ECO:0000313" key="9">
    <source>
        <dbReference type="Ensembl" id="ENSLACP00000004150.1"/>
    </source>
</evidence>
<reference evidence="9" key="2">
    <citation type="submission" date="2025-08" db="UniProtKB">
        <authorList>
            <consortium name="Ensembl"/>
        </authorList>
    </citation>
    <scope>IDENTIFICATION</scope>
</reference>
<dbReference type="PRINTS" id="PR00722">
    <property type="entry name" value="CHYMOTRYPSIN"/>
</dbReference>
<dbReference type="eggNOG" id="KOG3714">
    <property type="taxonomic scope" value="Eukaryota"/>
</dbReference>
<dbReference type="Pfam" id="PF00089">
    <property type="entry name" value="Trypsin"/>
    <property type="match status" value="1"/>
</dbReference>
<keyword evidence="6" id="KW-0645">Protease</keyword>
<feature type="domain" description="Peptidase S1" evidence="8">
    <location>
        <begin position="402"/>
        <end position="656"/>
    </location>
</feature>
<dbReference type="OMA" id="QVWPASQ"/>
<keyword evidence="1" id="KW-0768">Sushi</keyword>
<dbReference type="Gene3D" id="2.60.120.290">
    <property type="entry name" value="Spermadhesin, CUB domain"/>
    <property type="match status" value="5"/>
</dbReference>
<dbReference type="eggNOG" id="KOG3627">
    <property type="taxonomic scope" value="Eukaryota"/>
</dbReference>
<dbReference type="SUPFAM" id="SSF49854">
    <property type="entry name" value="Spermadhesin, CUB domain"/>
    <property type="match status" value="5"/>
</dbReference>
<evidence type="ECO:0000256" key="3">
    <source>
        <dbReference type="ARBA" id="ARBA00022737"/>
    </source>
</evidence>
<feature type="domain" description="CUB" evidence="7">
    <location>
        <begin position="788"/>
        <end position="902"/>
    </location>
</feature>
<dbReference type="Proteomes" id="UP000008672">
    <property type="component" value="Unassembled WGS sequence"/>
</dbReference>
<protein>
    <submittedName>
        <fullName evidence="9">Zgc:154142</fullName>
    </submittedName>
</protein>
<dbReference type="HOGENOM" id="CLU_005200_0_0_1"/>
<dbReference type="InterPro" id="IPR033116">
    <property type="entry name" value="TRYPSIN_SER"/>
</dbReference>
<dbReference type="EMBL" id="AFYH01157684">
    <property type="status" value="NOT_ANNOTATED_CDS"/>
    <property type="molecule type" value="Genomic_DNA"/>
</dbReference>
<evidence type="ECO:0000256" key="5">
    <source>
        <dbReference type="PROSITE-ProRule" id="PRU00059"/>
    </source>
</evidence>
<dbReference type="GO" id="GO:0004252">
    <property type="term" value="F:serine-type endopeptidase activity"/>
    <property type="evidence" value="ECO:0007669"/>
    <property type="project" value="InterPro"/>
</dbReference>
<dbReference type="InterPro" id="IPR001314">
    <property type="entry name" value="Peptidase_S1A"/>
</dbReference>
<comment type="caution">
    <text evidence="5">Lacks conserved residue(s) required for the propagation of feature annotation.</text>
</comment>
<dbReference type="Ensembl" id="ENSLACT00000004186.1">
    <property type="protein sequence ID" value="ENSLACP00000004150.1"/>
    <property type="gene ID" value="ENSLACG00000003691.1"/>
</dbReference>
<evidence type="ECO:0000256" key="6">
    <source>
        <dbReference type="RuleBase" id="RU363034"/>
    </source>
</evidence>
<dbReference type="PROSITE" id="PS50240">
    <property type="entry name" value="TRYPSIN_DOM"/>
    <property type="match status" value="1"/>
</dbReference>
<feature type="domain" description="CUB" evidence="7">
    <location>
        <begin position="125"/>
        <end position="236"/>
    </location>
</feature>
<evidence type="ECO:0000313" key="10">
    <source>
        <dbReference type="Proteomes" id="UP000008672"/>
    </source>
</evidence>
<dbReference type="PANTHER" id="PTHR24255:SF31">
    <property type="entry name" value="CUBILIN-LIKE PROTEIN"/>
    <property type="match status" value="1"/>
</dbReference>
<accession>H3A3C9</accession>
<dbReference type="EMBL" id="AFYH01157686">
    <property type="status" value="NOT_ANNOTATED_CDS"/>
    <property type="molecule type" value="Genomic_DNA"/>
</dbReference>
<dbReference type="SMART" id="SM00042">
    <property type="entry name" value="CUB"/>
    <property type="match status" value="5"/>
</dbReference>
<feature type="domain" description="CUB" evidence="7">
    <location>
        <begin position="247"/>
        <end position="362"/>
    </location>
</feature>
<organism evidence="9 10">
    <name type="scientific">Latimeria chalumnae</name>
    <name type="common">Coelacanth</name>
    <dbReference type="NCBI Taxonomy" id="7897"/>
    <lineage>
        <taxon>Eukaryota</taxon>
        <taxon>Metazoa</taxon>
        <taxon>Chordata</taxon>
        <taxon>Craniata</taxon>
        <taxon>Vertebrata</taxon>
        <taxon>Euteleostomi</taxon>
        <taxon>Coelacanthiformes</taxon>
        <taxon>Coelacanthidae</taxon>
        <taxon>Latimeria</taxon>
    </lineage>
</organism>
<evidence type="ECO:0000259" key="8">
    <source>
        <dbReference type="PROSITE" id="PS50240"/>
    </source>
</evidence>
<dbReference type="GeneTree" id="ENSGT01030000234528"/>
<dbReference type="PROSITE" id="PS00134">
    <property type="entry name" value="TRYPSIN_HIS"/>
    <property type="match status" value="1"/>
</dbReference>
<dbReference type="PANTHER" id="PTHR24255">
    <property type="entry name" value="COMPLEMENT COMPONENT 1, S SUBCOMPONENT-RELATED"/>
    <property type="match status" value="1"/>
</dbReference>
<dbReference type="Gene3D" id="2.40.10.10">
    <property type="entry name" value="Trypsin-like serine proteases"/>
    <property type="match status" value="1"/>
</dbReference>
<dbReference type="GO" id="GO:0005615">
    <property type="term" value="C:extracellular space"/>
    <property type="evidence" value="ECO:0007669"/>
    <property type="project" value="TreeGrafter"/>
</dbReference>
<feature type="domain" description="CUB" evidence="7">
    <location>
        <begin position="1"/>
        <end position="90"/>
    </location>
</feature>
<dbReference type="InterPro" id="IPR000859">
    <property type="entry name" value="CUB_dom"/>
</dbReference>
<evidence type="ECO:0000256" key="2">
    <source>
        <dbReference type="ARBA" id="ARBA00022729"/>
    </source>
</evidence>
<dbReference type="FunFam" id="2.40.10.10:FF:000165">
    <property type="entry name" value="Trypsin-like serine protease"/>
    <property type="match status" value="1"/>
</dbReference>
<dbReference type="CDD" id="cd00190">
    <property type="entry name" value="Tryp_SPc"/>
    <property type="match status" value="1"/>
</dbReference>
<dbReference type="PROSITE" id="PS00135">
    <property type="entry name" value="TRYPSIN_SER"/>
    <property type="match status" value="1"/>
</dbReference>
<dbReference type="PROSITE" id="PS01180">
    <property type="entry name" value="CUB"/>
    <property type="match status" value="5"/>
</dbReference>
<evidence type="ECO:0000259" key="7">
    <source>
        <dbReference type="PROSITE" id="PS01180"/>
    </source>
</evidence>
<dbReference type="AlphaFoldDB" id="H3A3C9"/>
<name>H3A3C9_LATCH</name>
<keyword evidence="2" id="KW-0732">Signal</keyword>
<evidence type="ECO:0000256" key="4">
    <source>
        <dbReference type="ARBA" id="ARBA00023157"/>
    </source>
</evidence>
<dbReference type="Pfam" id="PF00431">
    <property type="entry name" value="CUB"/>
    <property type="match status" value="5"/>
</dbReference>
<keyword evidence="4 5" id="KW-1015">Disulfide bond</keyword>
<reference evidence="9" key="3">
    <citation type="submission" date="2025-09" db="UniProtKB">
        <authorList>
            <consortium name="Ensembl"/>
        </authorList>
    </citation>
    <scope>IDENTIFICATION</scope>
</reference>